<dbReference type="GO" id="GO:0005509">
    <property type="term" value="F:calcium ion binding"/>
    <property type="evidence" value="ECO:0007669"/>
    <property type="project" value="InterPro"/>
</dbReference>
<reference evidence="3 4" key="1">
    <citation type="submission" date="2019-03" db="EMBL/GenBank/DDBJ databases">
        <title>Single cell metagenomics reveals metabolic interactions within the superorganism composed of flagellate Streblomastix strix and complex community of Bacteroidetes bacteria on its surface.</title>
        <authorList>
            <person name="Treitli S.C."/>
            <person name="Kolisko M."/>
            <person name="Husnik F."/>
            <person name="Keeling P."/>
            <person name="Hampl V."/>
        </authorList>
    </citation>
    <scope>NUCLEOTIDE SEQUENCE [LARGE SCALE GENOMIC DNA]</scope>
    <source>
        <strain evidence="3">ST1C</strain>
    </source>
</reference>
<keyword evidence="3" id="KW-0969">Cilium</keyword>
<keyword evidence="3" id="KW-0282">Flagellum</keyword>
<dbReference type="EMBL" id="SNRW01002573">
    <property type="protein sequence ID" value="KAA6392343.1"/>
    <property type="molecule type" value="Genomic_DNA"/>
</dbReference>
<comment type="caution">
    <text evidence="3">The sequence shown here is derived from an EMBL/GenBank/DDBJ whole genome shotgun (WGS) entry which is preliminary data.</text>
</comment>
<dbReference type="Gene3D" id="1.10.238.10">
    <property type="entry name" value="EF-hand"/>
    <property type="match status" value="1"/>
</dbReference>
<dbReference type="Proteomes" id="UP000324800">
    <property type="component" value="Unassembled WGS sequence"/>
</dbReference>
<keyword evidence="3" id="KW-0966">Cell projection</keyword>
<keyword evidence="1" id="KW-0106">Calcium</keyword>
<feature type="domain" description="EF-hand" evidence="2">
    <location>
        <begin position="7"/>
        <end position="42"/>
    </location>
</feature>
<evidence type="ECO:0000313" key="4">
    <source>
        <dbReference type="Proteomes" id="UP000324800"/>
    </source>
</evidence>
<gene>
    <name evidence="3" type="ORF">EZS28_012133</name>
</gene>
<dbReference type="InterPro" id="IPR018247">
    <property type="entry name" value="EF_Hand_1_Ca_BS"/>
</dbReference>
<dbReference type="AlphaFoldDB" id="A0A5J4WCG3"/>
<sequence>MGVLTRQELEECNAAFDRFDQSKGGSISVTELRNLLKDINQLPDEDELFDLLLILNLDTSGSISRNQFIELVEQSKKKRIANIDEKGTIEAFVVCGGQQDKTGSVSTQKIAKVFKEFELSLDIDMDPSLWLNKLKLQLLLRRRKLKKARKNELFEYHHAQFHSLTSIYTTPFSLSLQPSKQNIQTI</sequence>
<name>A0A5J4WCG3_9EUKA</name>
<evidence type="ECO:0000256" key="1">
    <source>
        <dbReference type="ARBA" id="ARBA00022837"/>
    </source>
</evidence>
<dbReference type="InterPro" id="IPR002048">
    <property type="entry name" value="EF_hand_dom"/>
</dbReference>
<dbReference type="SUPFAM" id="SSF47473">
    <property type="entry name" value="EF-hand"/>
    <property type="match status" value="1"/>
</dbReference>
<dbReference type="InterPro" id="IPR011992">
    <property type="entry name" value="EF-hand-dom_pair"/>
</dbReference>
<proteinExistence type="predicted"/>
<dbReference type="PROSITE" id="PS50222">
    <property type="entry name" value="EF_HAND_2"/>
    <property type="match status" value="1"/>
</dbReference>
<evidence type="ECO:0000259" key="2">
    <source>
        <dbReference type="PROSITE" id="PS50222"/>
    </source>
</evidence>
<organism evidence="3 4">
    <name type="scientific">Streblomastix strix</name>
    <dbReference type="NCBI Taxonomy" id="222440"/>
    <lineage>
        <taxon>Eukaryota</taxon>
        <taxon>Metamonada</taxon>
        <taxon>Preaxostyla</taxon>
        <taxon>Oxymonadida</taxon>
        <taxon>Streblomastigidae</taxon>
        <taxon>Streblomastix</taxon>
    </lineage>
</organism>
<protein>
    <submittedName>
        <fullName evidence="3">Putative flagellar outer dynein arm light chain 5</fullName>
    </submittedName>
</protein>
<evidence type="ECO:0000313" key="3">
    <source>
        <dbReference type="EMBL" id="KAA6392343.1"/>
    </source>
</evidence>
<dbReference type="Pfam" id="PF13499">
    <property type="entry name" value="EF-hand_7"/>
    <property type="match status" value="1"/>
</dbReference>
<dbReference type="OrthoDB" id="26525at2759"/>
<dbReference type="PROSITE" id="PS00018">
    <property type="entry name" value="EF_HAND_1"/>
    <property type="match status" value="1"/>
</dbReference>
<accession>A0A5J4WCG3</accession>